<comment type="caution">
    <text evidence="2">The sequence shown here is derived from an EMBL/GenBank/DDBJ whole genome shotgun (WGS) entry which is preliminary data.</text>
</comment>
<dbReference type="EMBL" id="BSXT01000327">
    <property type="protein sequence ID" value="GMF24479.1"/>
    <property type="molecule type" value="Genomic_DNA"/>
</dbReference>
<accession>A0A9W6TXL3</accession>
<proteinExistence type="predicted"/>
<sequence>MAPAALARRQDQVSARDPAGAFDAAVLVRPPHLGSDYCGLDCRSVDLDARQTWRNCWVGLPAEHPFSTTFAPCNPLVPLFVPEGSTREEVRAAIVVNPALRQSHVTAPWVQEFSDARAQAAADASAAADLPSDASSARSPIPAADQASVQAEFGTTVPAQASLDVLADLVTTSKI</sequence>
<feature type="compositionally biased region" description="Low complexity" evidence="1">
    <location>
        <begin position="124"/>
        <end position="139"/>
    </location>
</feature>
<dbReference type="Proteomes" id="UP001165121">
    <property type="component" value="Unassembled WGS sequence"/>
</dbReference>
<dbReference type="OrthoDB" id="89715at2759"/>
<evidence type="ECO:0000313" key="3">
    <source>
        <dbReference type="Proteomes" id="UP001165121"/>
    </source>
</evidence>
<gene>
    <name evidence="2" type="ORF">Pfra01_000411800</name>
</gene>
<keyword evidence="3" id="KW-1185">Reference proteome</keyword>
<evidence type="ECO:0000256" key="1">
    <source>
        <dbReference type="SAM" id="MobiDB-lite"/>
    </source>
</evidence>
<reference evidence="2" key="1">
    <citation type="submission" date="2023-04" db="EMBL/GenBank/DDBJ databases">
        <title>Phytophthora fragariaefolia NBRC 109709.</title>
        <authorList>
            <person name="Ichikawa N."/>
            <person name="Sato H."/>
            <person name="Tonouchi N."/>
        </authorList>
    </citation>
    <scope>NUCLEOTIDE SEQUENCE</scope>
    <source>
        <strain evidence="2">NBRC 109709</strain>
    </source>
</reference>
<evidence type="ECO:0000313" key="2">
    <source>
        <dbReference type="EMBL" id="GMF24479.1"/>
    </source>
</evidence>
<name>A0A9W6TXL3_9STRA</name>
<organism evidence="2 3">
    <name type="scientific">Phytophthora fragariaefolia</name>
    <dbReference type="NCBI Taxonomy" id="1490495"/>
    <lineage>
        <taxon>Eukaryota</taxon>
        <taxon>Sar</taxon>
        <taxon>Stramenopiles</taxon>
        <taxon>Oomycota</taxon>
        <taxon>Peronosporomycetes</taxon>
        <taxon>Peronosporales</taxon>
        <taxon>Peronosporaceae</taxon>
        <taxon>Phytophthora</taxon>
    </lineage>
</organism>
<protein>
    <submittedName>
        <fullName evidence="2">Unnamed protein product</fullName>
    </submittedName>
</protein>
<feature type="region of interest" description="Disordered" evidence="1">
    <location>
        <begin position="124"/>
        <end position="143"/>
    </location>
</feature>
<dbReference type="AlphaFoldDB" id="A0A9W6TXL3"/>